<evidence type="ECO:0000313" key="4">
    <source>
        <dbReference type="EMBL" id="NKW41204.1"/>
    </source>
</evidence>
<dbReference type="EMBL" id="WUXD01000002">
    <property type="protein sequence ID" value="MBM4627075.1"/>
    <property type="molecule type" value="Genomic_DNA"/>
</dbReference>
<proteinExistence type="predicted"/>
<evidence type="ECO:0008006" key="8">
    <source>
        <dbReference type="Google" id="ProtNLM"/>
    </source>
</evidence>
<dbReference type="Proteomes" id="UP000603463">
    <property type="component" value="Unassembled WGS sequence"/>
</dbReference>
<evidence type="ECO:0000313" key="6">
    <source>
        <dbReference type="Proteomes" id="UP000193518"/>
    </source>
</evidence>
<evidence type="ECO:0000313" key="7">
    <source>
        <dbReference type="Proteomes" id="UP000603463"/>
    </source>
</evidence>
<evidence type="ECO:0000313" key="1">
    <source>
        <dbReference type="EMBL" id="MBM4565288.1"/>
    </source>
</evidence>
<evidence type="ECO:0000313" key="2">
    <source>
        <dbReference type="EMBL" id="MBM4627075.1"/>
    </source>
</evidence>
<sequence length="114" mass="12718">MSGKALVVDRVVTAPGRGREFVDRYTTAYVPGGRSRGMTLEHILVSPPIWQGETSNVVTIVWSLEDVAAWWNMTRLGRPDVTLAQWWDSVDELIVERSRSMAGEAADVEELCNV</sequence>
<dbReference type="AlphaFoldDB" id="A0A9Q4ZP07"/>
<reference evidence="3" key="3">
    <citation type="journal article" date="2020" name="Environ. Microbiol.">
        <title>The novel and transferable erm(51) gene confers Macrolides, Lincosamides, and Streptogramins B (MLSB) resistance to clonal Rhodococcus equi in the environment.</title>
        <authorList>
            <person name="Huber L."/>
            <person name="Giguere S."/>
            <person name="Slovis N.M."/>
            <person name="Alvarez-Narvaez S."/>
            <person name="Hart K.A."/>
            <person name="Greiter M."/>
            <person name="Morris E.R.A."/>
            <person name="Cohen N.D."/>
        </authorList>
    </citation>
    <scope>NUCLEOTIDE SEQUENCE</scope>
    <source>
        <strain evidence="3">Lh_116_1</strain>
        <strain evidence="4">Lh_16_1</strain>
    </source>
</reference>
<protein>
    <recommendedName>
        <fullName evidence="8">NIPSNAP domain-containing protein</fullName>
    </recommendedName>
</protein>
<dbReference type="Proteomes" id="UP000808906">
    <property type="component" value="Unassembled WGS sequence"/>
</dbReference>
<evidence type="ECO:0000313" key="5">
    <source>
        <dbReference type="EMBL" id="ORM21259.1"/>
    </source>
</evidence>
<dbReference type="EMBL" id="WVBC01000032">
    <property type="protein sequence ID" value="NKT80259.1"/>
    <property type="molecule type" value="Genomic_DNA"/>
</dbReference>
<comment type="caution">
    <text evidence="3">The sequence shown here is derived from an EMBL/GenBank/DDBJ whole genome shotgun (WGS) entry which is preliminary data.</text>
</comment>
<organism evidence="3 7">
    <name type="scientific">Rhodococcus hoagii</name>
    <name type="common">Corynebacterium equii</name>
    <dbReference type="NCBI Taxonomy" id="43767"/>
    <lineage>
        <taxon>Bacteria</taxon>
        <taxon>Bacillati</taxon>
        <taxon>Actinomycetota</taxon>
        <taxon>Actinomycetes</taxon>
        <taxon>Mycobacteriales</taxon>
        <taxon>Nocardiaceae</taxon>
        <taxon>Prescottella</taxon>
    </lineage>
</organism>
<name>A0A9Q4ZP07_RHOHA</name>
<gene>
    <name evidence="5" type="ORF">A5N68_21830</name>
    <name evidence="1" type="ORF">GS441_07535</name>
    <name evidence="2" type="ORF">GS453_09320</name>
    <name evidence="3" type="ORF">GS882_19420</name>
    <name evidence="4" type="ORF">GS947_06120</name>
</gene>
<reference evidence="5 6" key="1">
    <citation type="journal article" date="2016" name="Genome Biol. Evol.">
        <title>Pangenome and Phylogenomic Analysis of the Pathogenic Actinobacterium Rhodococcus equi.</title>
        <authorList>
            <person name="Anastasi E."/>
            <person name="MacArthur I."/>
            <person name="Scortti M."/>
            <person name="Alvarez S."/>
            <person name="Giguere S."/>
            <person name="Vazquez-Boland J.A."/>
        </authorList>
    </citation>
    <scope>NUCLEOTIDE SEQUENCE [LARGE SCALE GENOMIC DNA]</scope>
    <source>
        <strain evidence="5 6">PAM1271</strain>
    </source>
</reference>
<dbReference type="EMBL" id="WVDC01000001">
    <property type="protein sequence ID" value="NKW41204.1"/>
    <property type="molecule type" value="Genomic_DNA"/>
</dbReference>
<dbReference type="GeneID" id="57576064"/>
<dbReference type="RefSeq" id="WP_022593851.1">
    <property type="nucleotide sequence ID" value="NZ_AP025268.1"/>
</dbReference>
<dbReference type="Proteomes" id="UP000738270">
    <property type="component" value="Unassembled WGS sequence"/>
</dbReference>
<dbReference type="Proteomes" id="UP000193518">
    <property type="component" value="Unassembled WGS sequence"/>
</dbReference>
<evidence type="ECO:0000313" key="3">
    <source>
        <dbReference type="EMBL" id="NKT80259.1"/>
    </source>
</evidence>
<dbReference type="EMBL" id="LWIC01000011">
    <property type="protein sequence ID" value="ORM21259.1"/>
    <property type="molecule type" value="Genomic_DNA"/>
</dbReference>
<dbReference type="EMBL" id="WUXR01000002">
    <property type="protein sequence ID" value="MBM4565288.1"/>
    <property type="molecule type" value="Genomic_DNA"/>
</dbReference>
<dbReference type="Proteomes" id="UP000608063">
    <property type="component" value="Unassembled WGS sequence"/>
</dbReference>
<reference evidence="1" key="2">
    <citation type="submission" date="2019-11" db="EMBL/GenBank/DDBJ databases">
        <title>Spread of Macrolides and rifampicin resistant Rhodococcus equi in clinical isolates in the USA.</title>
        <authorList>
            <person name="Alvarez-Narvaez S."/>
            <person name="Huber L."/>
            <person name="Cohen N.D."/>
            <person name="Slovis N."/>
            <person name="Greiter M."/>
            <person name="Giguere S."/>
            <person name="Hart K."/>
        </authorList>
    </citation>
    <scope>NUCLEOTIDE SEQUENCE</scope>
    <source>
        <strain evidence="1">Lh_17</strain>
        <strain evidence="2">Lh_38</strain>
    </source>
</reference>
<accession>A0A9Q4ZP07</accession>